<dbReference type="PANTHER" id="PTHR42928:SF5">
    <property type="entry name" value="BLR1237 PROTEIN"/>
    <property type="match status" value="1"/>
</dbReference>
<accession>A0ABS6ISS9</accession>
<sequence>MSLFRRALLTGALLAAATVASAGPALAQAAYPNKPITLVVPAAAGGPTDTVARLIAESMTKTLGQTVVVENVGGAGGTIGMAKVARAAPDGYTIAVWHIAQATAPALYDGLKYDVVSDFDHLGRITDVPMTLVSKAALPPKDIAEIVAWMKANQGKATYGHAGIGSASHLCMLILMKELGIKMEGVGYRGTGPAMNDLISGTFDVMCDQTTNTTGHIKDGRIKGYAVTTKSKVSSVPGLPTLDGGVLPGFEVSAWHALWAPKGLPKDVTDKLVSALKVALKDPKVVERFAGLGTEPVAEAQVSPQALKTYLEAEVKRWDAVIKAAGVKASN</sequence>
<protein>
    <submittedName>
        <fullName evidence="3">Tripartite tricarboxylate transporter substrate binding protein BugD</fullName>
    </submittedName>
</protein>
<dbReference type="InterPro" id="IPR006311">
    <property type="entry name" value="TAT_signal"/>
</dbReference>
<dbReference type="Proteomes" id="UP000727907">
    <property type="component" value="Unassembled WGS sequence"/>
</dbReference>
<proteinExistence type="inferred from homology"/>
<comment type="caution">
    <text evidence="3">The sequence shown here is derived from an EMBL/GenBank/DDBJ whole genome shotgun (WGS) entry which is preliminary data.</text>
</comment>
<name>A0ABS6ISS9_9HYPH</name>
<gene>
    <name evidence="3" type="ORF">KQ910_25155</name>
</gene>
<organism evidence="3 4">
    <name type="scientific">Reyranella humidisoli</name>
    <dbReference type="NCBI Taxonomy" id="2849149"/>
    <lineage>
        <taxon>Bacteria</taxon>
        <taxon>Pseudomonadati</taxon>
        <taxon>Pseudomonadota</taxon>
        <taxon>Alphaproteobacteria</taxon>
        <taxon>Hyphomicrobiales</taxon>
        <taxon>Reyranellaceae</taxon>
        <taxon>Reyranella</taxon>
    </lineage>
</organism>
<comment type="similarity">
    <text evidence="1">Belongs to the UPF0065 (bug) family.</text>
</comment>
<dbReference type="RefSeq" id="WP_216966492.1">
    <property type="nucleotide sequence ID" value="NZ_JAHOPB010000003.1"/>
</dbReference>
<keyword evidence="2" id="KW-0732">Signal</keyword>
<evidence type="ECO:0000256" key="1">
    <source>
        <dbReference type="ARBA" id="ARBA00006987"/>
    </source>
</evidence>
<feature type="chain" id="PRO_5045246450" evidence="2">
    <location>
        <begin position="23"/>
        <end position="331"/>
    </location>
</feature>
<dbReference type="PIRSF" id="PIRSF017082">
    <property type="entry name" value="YflP"/>
    <property type="match status" value="1"/>
</dbReference>
<evidence type="ECO:0000313" key="4">
    <source>
        <dbReference type="Proteomes" id="UP000727907"/>
    </source>
</evidence>
<evidence type="ECO:0000256" key="2">
    <source>
        <dbReference type="SAM" id="SignalP"/>
    </source>
</evidence>
<dbReference type="InterPro" id="IPR005064">
    <property type="entry name" value="BUG"/>
</dbReference>
<feature type="signal peptide" evidence="2">
    <location>
        <begin position="1"/>
        <end position="22"/>
    </location>
</feature>
<dbReference type="PANTHER" id="PTHR42928">
    <property type="entry name" value="TRICARBOXYLATE-BINDING PROTEIN"/>
    <property type="match status" value="1"/>
</dbReference>
<dbReference type="Pfam" id="PF03401">
    <property type="entry name" value="TctC"/>
    <property type="match status" value="1"/>
</dbReference>
<keyword evidence="4" id="KW-1185">Reference proteome</keyword>
<evidence type="ECO:0000313" key="3">
    <source>
        <dbReference type="EMBL" id="MBU8877084.1"/>
    </source>
</evidence>
<dbReference type="PROSITE" id="PS51318">
    <property type="entry name" value="TAT"/>
    <property type="match status" value="1"/>
</dbReference>
<reference evidence="3 4" key="1">
    <citation type="submission" date="2021-06" db="EMBL/GenBank/DDBJ databases">
        <authorList>
            <person name="Lee D.H."/>
        </authorList>
    </citation>
    <scope>NUCLEOTIDE SEQUENCE [LARGE SCALE GENOMIC DNA]</scope>
    <source>
        <strain evidence="3 4">MMS21-HV4-11</strain>
    </source>
</reference>
<dbReference type="EMBL" id="JAHOPB010000003">
    <property type="protein sequence ID" value="MBU8877084.1"/>
    <property type="molecule type" value="Genomic_DNA"/>
</dbReference>